<dbReference type="EMBL" id="JAYMRU010000015">
    <property type="protein sequence ID" value="MEM5402531.1"/>
    <property type="molecule type" value="Genomic_DNA"/>
</dbReference>
<proteinExistence type="predicted"/>
<evidence type="ECO:0000313" key="1">
    <source>
        <dbReference type="EMBL" id="MEM5402531.1"/>
    </source>
</evidence>
<keyword evidence="2" id="KW-1185">Reference proteome</keyword>
<accession>A0ACC6RLL3</accession>
<name>A0ACC6RLL3_9BURK</name>
<protein>
    <submittedName>
        <fullName evidence="1">Uncharacterized protein</fullName>
    </submittedName>
</protein>
<evidence type="ECO:0000313" key="2">
    <source>
        <dbReference type="Proteomes" id="UP001392318"/>
    </source>
</evidence>
<comment type="caution">
    <text evidence="1">The sequence shown here is derived from an EMBL/GenBank/DDBJ whole genome shotgun (WGS) entry which is preliminary data.</text>
</comment>
<reference evidence="1" key="1">
    <citation type="submission" date="2024-01" db="EMBL/GenBank/DDBJ databases">
        <title>The diversity of rhizobia nodulating Mimosa spp. in eleven states of Brazil covering several biomes is determined by host plant, location, and edaphic factors.</title>
        <authorList>
            <person name="Rouws L."/>
            <person name="Barauna A."/>
            <person name="Beukes C."/>
            <person name="De Faria S.M."/>
            <person name="Gross E."/>
            <person name="Dos Reis Junior F.B."/>
            <person name="Simon M."/>
            <person name="Maluk M."/>
            <person name="Odee D.W."/>
            <person name="Kenicer G."/>
            <person name="Young J.P.W."/>
            <person name="Reis V.M."/>
            <person name="Zilli J."/>
            <person name="James E.K."/>
        </authorList>
    </citation>
    <scope>NUCLEOTIDE SEQUENCE</scope>
    <source>
        <strain evidence="1">JPY452</strain>
    </source>
</reference>
<organism evidence="1 2">
    <name type="scientific">Paraburkholderia unamae</name>
    <dbReference type="NCBI Taxonomy" id="219649"/>
    <lineage>
        <taxon>Bacteria</taxon>
        <taxon>Pseudomonadati</taxon>
        <taxon>Pseudomonadota</taxon>
        <taxon>Betaproteobacteria</taxon>
        <taxon>Burkholderiales</taxon>
        <taxon>Burkholderiaceae</taxon>
        <taxon>Paraburkholderia</taxon>
    </lineage>
</organism>
<sequence>MTIAEADSAAASSDATLPVEAPVAAVSASDVTAKDEMEFNDDNAVMAQCPMSGVGARGLPVVASMRAPQDHGKVSRG</sequence>
<gene>
    <name evidence="1" type="ORF">VSR83_20915</name>
</gene>
<dbReference type="Proteomes" id="UP001392318">
    <property type="component" value="Unassembled WGS sequence"/>
</dbReference>